<dbReference type="EMBL" id="LT607753">
    <property type="protein sequence ID" value="SCG37366.1"/>
    <property type="molecule type" value="Genomic_DNA"/>
</dbReference>
<dbReference type="Proteomes" id="UP000198215">
    <property type="component" value="Chromosome I"/>
</dbReference>
<organism evidence="5 6">
    <name type="scientific">Micromonospora coxensis</name>
    <dbReference type="NCBI Taxonomy" id="356852"/>
    <lineage>
        <taxon>Bacteria</taxon>
        <taxon>Bacillati</taxon>
        <taxon>Actinomycetota</taxon>
        <taxon>Actinomycetes</taxon>
        <taxon>Micromonosporales</taxon>
        <taxon>Micromonosporaceae</taxon>
        <taxon>Micromonospora</taxon>
    </lineage>
</organism>
<dbReference type="SMART" id="SM00354">
    <property type="entry name" value="HTH_LACI"/>
    <property type="match status" value="1"/>
</dbReference>
<evidence type="ECO:0000313" key="6">
    <source>
        <dbReference type="Proteomes" id="UP000198215"/>
    </source>
</evidence>
<evidence type="ECO:0000313" key="5">
    <source>
        <dbReference type="EMBL" id="SCG37366.1"/>
    </source>
</evidence>
<gene>
    <name evidence="5" type="ORF">GA0070614_0386</name>
</gene>
<dbReference type="Pfam" id="PF00356">
    <property type="entry name" value="LacI"/>
    <property type="match status" value="1"/>
</dbReference>
<accession>A0A1C5GUA7</accession>
<dbReference type="GO" id="GO:0000976">
    <property type="term" value="F:transcription cis-regulatory region binding"/>
    <property type="evidence" value="ECO:0007669"/>
    <property type="project" value="TreeGrafter"/>
</dbReference>
<evidence type="ECO:0000256" key="3">
    <source>
        <dbReference type="ARBA" id="ARBA00023163"/>
    </source>
</evidence>
<dbReference type="AlphaFoldDB" id="A0A1C5GUA7"/>
<evidence type="ECO:0000259" key="4">
    <source>
        <dbReference type="PROSITE" id="PS50932"/>
    </source>
</evidence>
<protein>
    <submittedName>
        <fullName evidence="5">Transcriptional regulator, LacI family</fullName>
    </submittedName>
</protein>
<reference evidence="6" key="1">
    <citation type="submission" date="2016-06" db="EMBL/GenBank/DDBJ databases">
        <authorList>
            <person name="Varghese N."/>
            <person name="Submissions Spin"/>
        </authorList>
    </citation>
    <scope>NUCLEOTIDE SEQUENCE [LARGE SCALE GENOMIC DNA]</scope>
    <source>
        <strain evidence="6">DSM 45161</strain>
    </source>
</reference>
<evidence type="ECO:0000256" key="1">
    <source>
        <dbReference type="ARBA" id="ARBA00023015"/>
    </source>
</evidence>
<dbReference type="CDD" id="cd01392">
    <property type="entry name" value="HTH_LacI"/>
    <property type="match status" value="1"/>
</dbReference>
<keyword evidence="6" id="KW-1185">Reference proteome</keyword>
<dbReference type="SUPFAM" id="SSF53822">
    <property type="entry name" value="Periplasmic binding protein-like I"/>
    <property type="match status" value="1"/>
</dbReference>
<dbReference type="Gene3D" id="1.10.260.40">
    <property type="entry name" value="lambda repressor-like DNA-binding domains"/>
    <property type="match status" value="1"/>
</dbReference>
<dbReference type="InterPro" id="IPR028082">
    <property type="entry name" value="Peripla_BP_I"/>
</dbReference>
<dbReference type="CDD" id="cd06267">
    <property type="entry name" value="PBP1_LacI_sugar_binding-like"/>
    <property type="match status" value="1"/>
</dbReference>
<sequence length="332" mass="35047">MMRTQPTVQQIAAAANVSPATVSRVLTGSVRVTTGARQRVYAAMNQLGYVRRSVRKPERNPPVVALVVCEPMARVFADPFFARLATGAETELAVHGSPMPILTVTRDNLPAIERYLLTDGADGVLLVGGYGHQQVGRAVAASGVPVRAVGRPADLADVPYVDVDNRGGARTAVRHLLRSGRRTVAMIAGPRDMPAAADRLAGYREAMAEAGAEPAAIAYGDFTQASGTHAMQWLIGRVPTVDAVFVASDAMAVGALHALRRAGRAVPDAVAVVGFDDAPMAALVQPALTTVRQPVEQLGRIACRLLLADVTEERPTSGTVILPTELVRRRSA</sequence>
<dbReference type="Gene3D" id="3.40.50.2300">
    <property type="match status" value="2"/>
</dbReference>
<dbReference type="InterPro" id="IPR010982">
    <property type="entry name" value="Lambda_DNA-bd_dom_sf"/>
</dbReference>
<dbReference type="GO" id="GO:0003700">
    <property type="term" value="F:DNA-binding transcription factor activity"/>
    <property type="evidence" value="ECO:0007669"/>
    <property type="project" value="TreeGrafter"/>
</dbReference>
<dbReference type="PANTHER" id="PTHR30146">
    <property type="entry name" value="LACI-RELATED TRANSCRIPTIONAL REPRESSOR"/>
    <property type="match status" value="1"/>
</dbReference>
<dbReference type="PANTHER" id="PTHR30146:SF109">
    <property type="entry name" value="HTH-TYPE TRANSCRIPTIONAL REGULATOR GALS"/>
    <property type="match status" value="1"/>
</dbReference>
<keyword evidence="3" id="KW-0804">Transcription</keyword>
<dbReference type="PROSITE" id="PS50932">
    <property type="entry name" value="HTH_LACI_2"/>
    <property type="match status" value="1"/>
</dbReference>
<evidence type="ECO:0000256" key="2">
    <source>
        <dbReference type="ARBA" id="ARBA00023125"/>
    </source>
</evidence>
<keyword evidence="2" id="KW-0238">DNA-binding</keyword>
<proteinExistence type="predicted"/>
<dbReference type="Pfam" id="PF13377">
    <property type="entry name" value="Peripla_BP_3"/>
    <property type="match status" value="1"/>
</dbReference>
<name>A0A1C5GUA7_9ACTN</name>
<dbReference type="InterPro" id="IPR000843">
    <property type="entry name" value="HTH_LacI"/>
</dbReference>
<feature type="domain" description="HTH lacI-type" evidence="4">
    <location>
        <begin position="6"/>
        <end position="60"/>
    </location>
</feature>
<dbReference type="SUPFAM" id="SSF47413">
    <property type="entry name" value="lambda repressor-like DNA-binding domains"/>
    <property type="match status" value="1"/>
</dbReference>
<dbReference type="InterPro" id="IPR046335">
    <property type="entry name" value="LacI/GalR-like_sensor"/>
</dbReference>
<dbReference type="RefSeq" id="WP_231933472.1">
    <property type="nucleotide sequence ID" value="NZ_LT607753.1"/>
</dbReference>
<keyword evidence="1" id="KW-0805">Transcription regulation</keyword>